<comment type="caution">
    <text evidence="2">The sequence shown here is derived from an EMBL/GenBank/DDBJ whole genome shotgun (WGS) entry which is preliminary data.</text>
</comment>
<dbReference type="Gene3D" id="3.30.1540.10">
    <property type="entry name" value="formyl-coa transferase, domain 3"/>
    <property type="match status" value="1"/>
</dbReference>
<dbReference type="Pfam" id="PF02515">
    <property type="entry name" value="CoA_transf_3"/>
    <property type="match status" value="1"/>
</dbReference>
<keyword evidence="3" id="KW-1185">Reference proteome</keyword>
<dbReference type="SUPFAM" id="SSF89796">
    <property type="entry name" value="CoA-transferase family III (CaiB/BaiF)"/>
    <property type="match status" value="1"/>
</dbReference>
<dbReference type="PANTHER" id="PTHR48207">
    <property type="entry name" value="SUCCINATE--HYDROXYMETHYLGLUTARATE COA-TRANSFERASE"/>
    <property type="match status" value="1"/>
</dbReference>
<dbReference type="InterPro" id="IPR003673">
    <property type="entry name" value="CoA-Trfase_fam_III"/>
</dbReference>
<evidence type="ECO:0000313" key="2">
    <source>
        <dbReference type="EMBL" id="EAS51758.1"/>
    </source>
</evidence>
<dbReference type="GO" id="GO:0008410">
    <property type="term" value="F:CoA-transferase activity"/>
    <property type="evidence" value="ECO:0007669"/>
    <property type="project" value="TreeGrafter"/>
</dbReference>
<keyword evidence="1 2" id="KW-0808">Transferase</keyword>
<dbReference type="HOGENOM" id="CLU_033975_0_0_5"/>
<sequence>MRGSGRTGRRRVQCRIDGLDTIPLALSRGSCGSDVGLGGTRPWRTCPGGSMKALDGIRVLEMGQLIAGPFCGQLLADFGAEVVKIEPPRVGDAMRQWGRTDAEGHPLWWPVIARNKKSMTLDLRKSEAQELVRELVASTDIIVENFRAGRMEAWGLDYETLKAINPRLIMVRITGFGQTGPYSNRAGFAAVCEAMGGMRYIGGYPDRPPVRIGLSIGDTLAGQSGFQGALLALQHRHVTGEGQMVDASIYESVLSVMESVVTEYDRGGHVRERSGSFLPGIAPSNAYPTKDGDTIIIGANQDSLFRRLTALMGQPELADDARFANHQARGRNQAEIDAIIGEWTQTQEAHPLVELLAEAGVPAGLTYRAHDMLEDPHFIARESIVRVEDETLGATAMQNVFPRLSASPGAVERTGPKLGEHTRPVLREWLDYDDARIDALEAAEII</sequence>
<proteinExistence type="predicted"/>
<evidence type="ECO:0000256" key="1">
    <source>
        <dbReference type="ARBA" id="ARBA00022679"/>
    </source>
</evidence>
<gene>
    <name evidence="2" type="ORF">SI859A1_02574</name>
</gene>
<dbReference type="EMBL" id="AAPJ01000001">
    <property type="protein sequence ID" value="EAS51758.1"/>
    <property type="molecule type" value="Genomic_DNA"/>
</dbReference>
<dbReference type="AlphaFoldDB" id="Q1YLH3"/>
<protein>
    <submittedName>
        <fullName evidence="2">Putative coenzyme A transferase</fullName>
    </submittedName>
</protein>
<dbReference type="InterPro" id="IPR044855">
    <property type="entry name" value="CoA-Trfase_III_dom3_sf"/>
</dbReference>
<dbReference type="Gene3D" id="3.40.50.10540">
    <property type="entry name" value="Crotonobetainyl-coa:carnitine coa-transferase, domain 1"/>
    <property type="match status" value="1"/>
</dbReference>
<organism evidence="2 3">
    <name type="scientific">Aurantimonas manganoxydans (strain ATCC BAA-1229 / DSM 21871 / SI85-9A1)</name>
    <dbReference type="NCBI Taxonomy" id="287752"/>
    <lineage>
        <taxon>Bacteria</taxon>
        <taxon>Pseudomonadati</taxon>
        <taxon>Pseudomonadota</taxon>
        <taxon>Alphaproteobacteria</taxon>
        <taxon>Hyphomicrobiales</taxon>
        <taxon>Aurantimonadaceae</taxon>
        <taxon>Aurantimonas</taxon>
    </lineage>
</organism>
<dbReference type="InterPro" id="IPR050483">
    <property type="entry name" value="CoA-transferase_III_domain"/>
</dbReference>
<dbReference type="InterPro" id="IPR023606">
    <property type="entry name" value="CoA-Trfase_III_dom_1_sf"/>
</dbReference>
<reference evidence="2 3" key="1">
    <citation type="journal article" date="2008" name="Appl. Environ. Microbiol.">
        <title>Genomic insights into Mn(II) oxidation by the marine alphaproteobacterium Aurantimonas sp. strain SI85-9A1.</title>
        <authorList>
            <person name="Dick G.J."/>
            <person name="Podell S."/>
            <person name="Johnson H.A."/>
            <person name="Rivera-Espinoza Y."/>
            <person name="Bernier-Latmani R."/>
            <person name="McCarthy J.K."/>
            <person name="Torpey J.W."/>
            <person name="Clement B.G."/>
            <person name="Gaasterland T."/>
            <person name="Tebo B.M."/>
        </authorList>
    </citation>
    <scope>NUCLEOTIDE SEQUENCE [LARGE SCALE GENOMIC DNA]</scope>
    <source>
        <strain evidence="2 3">SI85-9A1</strain>
    </source>
</reference>
<evidence type="ECO:0000313" key="3">
    <source>
        <dbReference type="Proteomes" id="UP000000321"/>
    </source>
</evidence>
<dbReference type="Proteomes" id="UP000000321">
    <property type="component" value="Unassembled WGS sequence"/>
</dbReference>
<accession>Q1YLH3</accession>
<dbReference type="PANTHER" id="PTHR48207:SF3">
    <property type="entry name" value="SUCCINATE--HYDROXYMETHYLGLUTARATE COA-TRANSFERASE"/>
    <property type="match status" value="1"/>
</dbReference>
<name>Q1YLH3_AURMS</name>
<dbReference type="BioCyc" id="AURANTIMONAS:SI859A1_02574-MONOMER"/>